<feature type="binding site" evidence="6">
    <location>
        <position position="87"/>
    </location>
    <ligand>
        <name>Na(+)</name>
        <dbReference type="ChEBI" id="CHEBI:29101"/>
        <label>1</label>
    </ligand>
</feature>
<dbReference type="Proteomes" id="UP001209878">
    <property type="component" value="Unassembled WGS sequence"/>
</dbReference>
<feature type="binding site" evidence="6">
    <location>
        <position position="329"/>
    </location>
    <ligand>
        <name>Na(+)</name>
        <dbReference type="ChEBI" id="CHEBI:29101"/>
        <label>1</label>
    </ligand>
</feature>
<feature type="binding site" evidence="6">
    <location>
        <position position="429"/>
    </location>
    <ligand>
        <name>Na(+)</name>
        <dbReference type="ChEBI" id="CHEBI:29101"/>
        <label>1</label>
    </ligand>
</feature>
<dbReference type="SUPFAM" id="SSF161070">
    <property type="entry name" value="SNF-like"/>
    <property type="match status" value="1"/>
</dbReference>
<evidence type="ECO:0000256" key="9">
    <source>
        <dbReference type="SAM" id="MobiDB-lite"/>
    </source>
</evidence>
<dbReference type="CDD" id="cd11496">
    <property type="entry name" value="SLC6sbd-TauT-like"/>
    <property type="match status" value="1"/>
</dbReference>
<dbReference type="AlphaFoldDB" id="A0AAD9KC66"/>
<dbReference type="GO" id="GO:0046872">
    <property type="term" value="F:metal ion binding"/>
    <property type="evidence" value="ECO:0007669"/>
    <property type="project" value="UniProtKB-KW"/>
</dbReference>
<keyword evidence="6" id="KW-0479">Metal-binding</keyword>
<keyword evidence="4 10" id="KW-1133">Transmembrane helix</keyword>
<evidence type="ECO:0000256" key="10">
    <source>
        <dbReference type="SAM" id="Phobius"/>
    </source>
</evidence>
<feature type="transmembrane region" description="Helical" evidence="10">
    <location>
        <begin position="458"/>
        <end position="481"/>
    </location>
</feature>
<feature type="transmembrane region" description="Helical" evidence="10">
    <location>
        <begin position="326"/>
        <end position="343"/>
    </location>
</feature>
<feature type="transmembrane region" description="Helical" evidence="10">
    <location>
        <begin position="243"/>
        <end position="261"/>
    </location>
</feature>
<evidence type="ECO:0000256" key="8">
    <source>
        <dbReference type="RuleBase" id="RU003732"/>
    </source>
</evidence>
<accession>A0AAD9KC66</accession>
<keyword evidence="2 8" id="KW-0813">Transport</keyword>
<feature type="transmembrane region" description="Helical" evidence="10">
    <location>
        <begin position="273"/>
        <end position="290"/>
    </location>
</feature>
<feature type="transmembrane region" description="Helical" evidence="10">
    <location>
        <begin position="493"/>
        <end position="511"/>
    </location>
</feature>
<evidence type="ECO:0000256" key="4">
    <source>
        <dbReference type="ARBA" id="ARBA00022989"/>
    </source>
</evidence>
<feature type="binding site" evidence="6">
    <location>
        <position position="90"/>
    </location>
    <ligand>
        <name>Na(+)</name>
        <dbReference type="ChEBI" id="CHEBI:29101"/>
        <label>1</label>
    </ligand>
</feature>
<dbReference type="Pfam" id="PF00209">
    <property type="entry name" value="SNF"/>
    <property type="match status" value="1"/>
</dbReference>
<feature type="transmembrane region" description="Helical" evidence="10">
    <location>
        <begin position="81"/>
        <end position="99"/>
    </location>
</feature>
<dbReference type="GO" id="GO:0005332">
    <property type="term" value="F:gamma-aminobutyric acid:sodium:chloride symporter activity"/>
    <property type="evidence" value="ECO:0007669"/>
    <property type="project" value="TreeGrafter"/>
</dbReference>
<evidence type="ECO:0000256" key="2">
    <source>
        <dbReference type="ARBA" id="ARBA00022448"/>
    </source>
</evidence>
<dbReference type="PANTHER" id="PTHR11616">
    <property type="entry name" value="SODIUM/CHLORIDE DEPENDENT TRANSPORTER"/>
    <property type="match status" value="1"/>
</dbReference>
<feature type="transmembrane region" description="Helical" evidence="10">
    <location>
        <begin position="153"/>
        <end position="180"/>
    </location>
</feature>
<dbReference type="InterPro" id="IPR037272">
    <property type="entry name" value="SNS_sf"/>
</dbReference>
<reference evidence="11" key="1">
    <citation type="journal article" date="2023" name="Mol. Biol. Evol.">
        <title>Third-Generation Sequencing Reveals the Adaptive Role of the Epigenome in Three Deep-Sea Polychaetes.</title>
        <authorList>
            <person name="Perez M."/>
            <person name="Aroh O."/>
            <person name="Sun Y."/>
            <person name="Lan Y."/>
            <person name="Juniper S.K."/>
            <person name="Young C.R."/>
            <person name="Angers B."/>
            <person name="Qian P.Y."/>
        </authorList>
    </citation>
    <scope>NUCLEOTIDE SEQUENCE</scope>
    <source>
        <strain evidence="11">R07B-5</strain>
    </source>
</reference>
<feature type="disulfide bond" evidence="7">
    <location>
        <begin position="192"/>
        <end position="201"/>
    </location>
</feature>
<comment type="similarity">
    <text evidence="8">Belongs to the sodium:neurotransmitter symporter (SNF) (TC 2.A.22) family.</text>
</comment>
<keyword evidence="8" id="KW-0769">Symport</keyword>
<evidence type="ECO:0000256" key="7">
    <source>
        <dbReference type="PIRSR" id="PIRSR600175-2"/>
    </source>
</evidence>
<keyword evidence="5 10" id="KW-0472">Membrane</keyword>
<feature type="binding site" evidence="6">
    <location>
        <position position="426"/>
    </location>
    <ligand>
        <name>Na(+)</name>
        <dbReference type="ChEBI" id="CHEBI:29101"/>
        <label>1</label>
    </ligand>
</feature>
<dbReference type="PRINTS" id="PR00176">
    <property type="entry name" value="NANEUSMPORT"/>
</dbReference>
<keyword evidence="6" id="KW-0915">Sodium</keyword>
<evidence type="ECO:0000256" key="1">
    <source>
        <dbReference type="ARBA" id="ARBA00004141"/>
    </source>
</evidence>
<sequence>MSYNTTRPVTREVLMPSHKSSLARAPSPVTVSVTPASGDMASQTSYTVSTDSKSDGVTSDQKYDSKGLLPERETWVNKLDFLLACIGFSVGLGNVWRFPYLCYKNGGGAFLLPYLICVVIGGVPLFFIEVAVGQFMSLSGIHAWKICPILQGIGWATTSVVFFVNCYYNIILTWALYYFFASFTFDLPWDSCDNYWNTENCATTFYFAGNKSNPLNKTLSDPTTEFWERKVLSISKGIDTPGVVKWDLLLCLLLSWILVYFCIWKGVKSSGKVVYFTATSPYLLLTILLIRTSLLDGAKEGIIFYIWPDFTSLSNMQVWIDAGTQIFYSYGIALGGLTALGSFNKFHHNSYRDSVIFACTNSGTSIFAGFTIFAVLGFMAKQQNVLVGEVAESGPGLAFIAYPKAVSQMPAAPFWSAIFFFMIILLGLDSQFVAVEGFVTAFIDVFPSLRRGSRRECFVAFTCFIKFLIGISMITEGGMYVFQLFDYYAGSRIILLVGFFECVAIAWIYGIDRFYDNLEMMFGFRINPFMKFCWMFASPLFCLVIFILSTINYSELTYRRTLEIYKYPGWALVIGWMLAVVSILWIPITSVYKIFQYRWKGKPLWELLQPEGLKPHQLRPQDIGEETREVYSQKVYDSHELPVSPTM</sequence>
<dbReference type="NCBIfam" id="NF037979">
    <property type="entry name" value="Na_transp"/>
    <property type="match status" value="1"/>
</dbReference>
<feature type="binding site" evidence="6">
    <location>
        <position position="94"/>
    </location>
    <ligand>
        <name>Na(+)</name>
        <dbReference type="ChEBI" id="CHEBI:29101"/>
        <label>1</label>
    </ligand>
</feature>
<comment type="caution">
    <text evidence="11">The sequence shown here is derived from an EMBL/GenBank/DDBJ whole genome shotgun (WGS) entry which is preliminary data.</text>
</comment>
<feature type="binding site" evidence="6">
    <location>
        <position position="430"/>
    </location>
    <ligand>
        <name>Na(+)</name>
        <dbReference type="ChEBI" id="CHEBI:29101"/>
        <label>1</label>
    </ligand>
</feature>
<feature type="transmembrane region" description="Helical" evidence="10">
    <location>
        <begin position="355"/>
        <end position="380"/>
    </location>
</feature>
<keyword evidence="12" id="KW-1185">Reference proteome</keyword>
<proteinExistence type="inferred from homology"/>
<evidence type="ECO:0000256" key="6">
    <source>
        <dbReference type="PIRSR" id="PIRSR600175-1"/>
    </source>
</evidence>
<keyword evidence="3 8" id="KW-0812">Transmembrane</keyword>
<dbReference type="EMBL" id="JAODUO010001230">
    <property type="protein sequence ID" value="KAK2168452.1"/>
    <property type="molecule type" value="Genomic_DNA"/>
</dbReference>
<evidence type="ECO:0000256" key="5">
    <source>
        <dbReference type="ARBA" id="ARBA00023136"/>
    </source>
</evidence>
<comment type="subcellular location">
    <subcellularLocation>
        <location evidence="1">Membrane</location>
        <topology evidence="1">Multi-pass membrane protein</topology>
    </subcellularLocation>
</comment>
<feature type="transmembrane region" description="Helical" evidence="10">
    <location>
        <begin position="111"/>
        <end position="132"/>
    </location>
</feature>
<feature type="compositionally biased region" description="Polar residues" evidence="9">
    <location>
        <begin position="34"/>
        <end position="60"/>
    </location>
</feature>
<protein>
    <recommendedName>
        <fullName evidence="8">Transporter</fullName>
    </recommendedName>
</protein>
<evidence type="ECO:0000256" key="3">
    <source>
        <dbReference type="ARBA" id="ARBA00022692"/>
    </source>
</evidence>
<feature type="transmembrane region" description="Helical" evidence="10">
    <location>
        <begin position="573"/>
        <end position="595"/>
    </location>
</feature>
<evidence type="ECO:0000313" key="12">
    <source>
        <dbReference type="Proteomes" id="UP001209878"/>
    </source>
</evidence>
<dbReference type="PANTHER" id="PTHR11616:SF325">
    <property type="entry name" value="TRANSPORTER"/>
    <property type="match status" value="1"/>
</dbReference>
<keyword evidence="7" id="KW-1015">Disulfide bond</keyword>
<dbReference type="PROSITE" id="PS50267">
    <property type="entry name" value="NA_NEUROTRAN_SYMP_3"/>
    <property type="match status" value="1"/>
</dbReference>
<feature type="binding site" evidence="6">
    <location>
        <position position="361"/>
    </location>
    <ligand>
        <name>Na(+)</name>
        <dbReference type="ChEBI" id="CHEBI:29101"/>
        <label>1</label>
    </ligand>
</feature>
<dbReference type="PROSITE" id="PS00754">
    <property type="entry name" value="NA_NEUROTRAN_SYMP_2"/>
    <property type="match status" value="1"/>
</dbReference>
<feature type="transmembrane region" description="Helical" evidence="10">
    <location>
        <begin position="532"/>
        <end position="553"/>
    </location>
</feature>
<name>A0AAD9KC66_RIDPI</name>
<feature type="transmembrane region" description="Helical" evidence="10">
    <location>
        <begin position="414"/>
        <end position="446"/>
    </location>
</feature>
<feature type="region of interest" description="Disordered" evidence="9">
    <location>
        <begin position="34"/>
        <end position="63"/>
    </location>
</feature>
<gene>
    <name evidence="11" type="ORF">NP493_1231g00046</name>
</gene>
<dbReference type="InterPro" id="IPR000175">
    <property type="entry name" value="Na/ntran_symport"/>
</dbReference>
<dbReference type="PROSITE" id="PS00610">
    <property type="entry name" value="NA_NEUROTRAN_SYMP_1"/>
    <property type="match status" value="1"/>
</dbReference>
<evidence type="ECO:0000313" key="11">
    <source>
        <dbReference type="EMBL" id="KAK2168452.1"/>
    </source>
</evidence>
<dbReference type="GO" id="GO:0005886">
    <property type="term" value="C:plasma membrane"/>
    <property type="evidence" value="ECO:0007669"/>
    <property type="project" value="TreeGrafter"/>
</dbReference>
<organism evidence="11 12">
    <name type="scientific">Ridgeia piscesae</name>
    <name type="common">Tubeworm</name>
    <dbReference type="NCBI Taxonomy" id="27915"/>
    <lineage>
        <taxon>Eukaryota</taxon>
        <taxon>Metazoa</taxon>
        <taxon>Spiralia</taxon>
        <taxon>Lophotrochozoa</taxon>
        <taxon>Annelida</taxon>
        <taxon>Polychaeta</taxon>
        <taxon>Sedentaria</taxon>
        <taxon>Canalipalpata</taxon>
        <taxon>Sabellida</taxon>
        <taxon>Siboglinidae</taxon>
        <taxon>Ridgeia</taxon>
    </lineage>
</organism>